<protein>
    <submittedName>
        <fullName evidence="2">Alpha amylase</fullName>
    </submittedName>
</protein>
<dbReference type="GO" id="GO:0004556">
    <property type="term" value="F:alpha-amylase activity"/>
    <property type="evidence" value="ECO:0007669"/>
    <property type="project" value="TreeGrafter"/>
</dbReference>
<proteinExistence type="predicted"/>
<dbReference type="Gene3D" id="3.20.20.80">
    <property type="entry name" value="Glycosidases"/>
    <property type="match status" value="1"/>
</dbReference>
<evidence type="ECO:0000259" key="1">
    <source>
        <dbReference type="Pfam" id="PF00128"/>
    </source>
</evidence>
<dbReference type="PANTHER" id="PTHR10357">
    <property type="entry name" value="ALPHA-AMYLASE FAMILY MEMBER"/>
    <property type="match status" value="1"/>
</dbReference>
<dbReference type="InterPro" id="IPR006047">
    <property type="entry name" value="GH13_cat_dom"/>
</dbReference>
<dbReference type="AlphaFoldDB" id="A0A146KDL6"/>
<dbReference type="SUPFAM" id="SSF51445">
    <property type="entry name" value="(Trans)glycosidases"/>
    <property type="match status" value="1"/>
</dbReference>
<sequence length="156" mass="18429">DEQLRSNPKDFSNFYNVFQNPLYSKNQTESQQIYQEMRQICSNYEGDRLLLGEIVDTNIQVLANSLNDGLHLAYKFNFIFSKKFSAKIFQQNQLEYQRIIETESKINWINFVLSNHDNHRHTTRFLESNPIIQINKMKLLATLIILNKGTPTLYYG</sequence>
<dbReference type="EMBL" id="GDID01002019">
    <property type="protein sequence ID" value="JAP94587.1"/>
    <property type="molecule type" value="Transcribed_RNA"/>
</dbReference>
<accession>A0A146KDL6</accession>
<dbReference type="Pfam" id="PF00128">
    <property type="entry name" value="Alpha-amylase"/>
    <property type="match status" value="1"/>
</dbReference>
<evidence type="ECO:0000313" key="2">
    <source>
        <dbReference type="EMBL" id="JAP94587.1"/>
    </source>
</evidence>
<name>A0A146KDL6_9EUKA</name>
<feature type="domain" description="Glycosyl hydrolase family 13 catalytic" evidence="1">
    <location>
        <begin position="22"/>
        <end position="156"/>
    </location>
</feature>
<feature type="non-terminal residue" evidence="2">
    <location>
        <position position="1"/>
    </location>
</feature>
<gene>
    <name evidence="2" type="ORF">TPC1_12708</name>
</gene>
<dbReference type="InterPro" id="IPR017853">
    <property type="entry name" value="GH"/>
</dbReference>
<dbReference type="GO" id="GO:0009313">
    <property type="term" value="P:oligosaccharide catabolic process"/>
    <property type="evidence" value="ECO:0007669"/>
    <property type="project" value="TreeGrafter"/>
</dbReference>
<dbReference type="PANTHER" id="PTHR10357:SF179">
    <property type="entry name" value="NEUTRAL AND BASIC AMINO ACID TRANSPORT PROTEIN RBAT"/>
    <property type="match status" value="1"/>
</dbReference>
<feature type="non-terminal residue" evidence="2">
    <location>
        <position position="156"/>
    </location>
</feature>
<organism evidence="2">
    <name type="scientific">Trepomonas sp. PC1</name>
    <dbReference type="NCBI Taxonomy" id="1076344"/>
    <lineage>
        <taxon>Eukaryota</taxon>
        <taxon>Metamonada</taxon>
        <taxon>Diplomonadida</taxon>
        <taxon>Hexamitidae</taxon>
        <taxon>Hexamitinae</taxon>
        <taxon>Trepomonas</taxon>
    </lineage>
</organism>
<reference evidence="2" key="1">
    <citation type="submission" date="2015-07" db="EMBL/GenBank/DDBJ databases">
        <title>Adaptation to a free-living lifestyle via gene acquisitions in the diplomonad Trepomonas sp. PC1.</title>
        <authorList>
            <person name="Xu F."/>
            <person name="Jerlstrom-Hultqvist J."/>
            <person name="Kolisko M."/>
            <person name="Simpson A.G.B."/>
            <person name="Roger A.J."/>
            <person name="Svard S.G."/>
            <person name="Andersson J.O."/>
        </authorList>
    </citation>
    <scope>NUCLEOTIDE SEQUENCE</scope>
    <source>
        <strain evidence="2">PC1</strain>
    </source>
</reference>